<keyword evidence="2" id="KW-1185">Reference proteome</keyword>
<organism evidence="1 2">
    <name type="scientific">Pyronema omphalodes (strain CBS 100304)</name>
    <name type="common">Pyronema confluens</name>
    <dbReference type="NCBI Taxonomy" id="1076935"/>
    <lineage>
        <taxon>Eukaryota</taxon>
        <taxon>Fungi</taxon>
        <taxon>Dikarya</taxon>
        <taxon>Ascomycota</taxon>
        <taxon>Pezizomycotina</taxon>
        <taxon>Pezizomycetes</taxon>
        <taxon>Pezizales</taxon>
        <taxon>Pyronemataceae</taxon>
        <taxon>Pyronema</taxon>
    </lineage>
</organism>
<protein>
    <submittedName>
        <fullName evidence="1">Uncharacterized protein</fullName>
    </submittedName>
</protein>
<reference evidence="1 2" key="1">
    <citation type="journal article" date="2013" name="PLoS Genet.">
        <title>The genome and development-dependent transcriptomes of Pyronema confluens: a window into fungal evolution.</title>
        <authorList>
            <person name="Traeger S."/>
            <person name="Altegoer F."/>
            <person name="Freitag M."/>
            <person name="Gabaldon T."/>
            <person name="Kempken F."/>
            <person name="Kumar A."/>
            <person name="Marcet-Houben M."/>
            <person name="Poggeler S."/>
            <person name="Stajich J.E."/>
            <person name="Nowrousian M."/>
        </authorList>
    </citation>
    <scope>NUCLEOTIDE SEQUENCE [LARGE SCALE GENOMIC DNA]</scope>
    <source>
        <strain evidence="2">CBS 100304</strain>
        <tissue evidence="1">Vegetative mycelium</tissue>
    </source>
</reference>
<gene>
    <name evidence="1" type="ORF">PCON_08221</name>
</gene>
<dbReference type="Proteomes" id="UP000018144">
    <property type="component" value="Unassembled WGS sequence"/>
</dbReference>
<name>U4L0J3_PYROM</name>
<sequence>MPSRARGRCTTSSTAVATSTTPIRVCTRGLRDTFSSLLLDHNSKRAGSWP</sequence>
<dbReference type="AlphaFoldDB" id="U4L0J3"/>
<evidence type="ECO:0000313" key="2">
    <source>
        <dbReference type="Proteomes" id="UP000018144"/>
    </source>
</evidence>
<dbReference type="EMBL" id="HF935426">
    <property type="protein sequence ID" value="CCX08628.1"/>
    <property type="molecule type" value="Genomic_DNA"/>
</dbReference>
<accession>U4L0J3</accession>
<evidence type="ECO:0000313" key="1">
    <source>
        <dbReference type="EMBL" id="CCX08628.1"/>
    </source>
</evidence>
<proteinExistence type="predicted"/>